<comment type="caution">
    <text evidence="2">The sequence shown here is derived from an EMBL/GenBank/DDBJ whole genome shotgun (WGS) entry which is preliminary data.</text>
</comment>
<evidence type="ECO:0000256" key="1">
    <source>
        <dbReference type="SAM" id="Phobius"/>
    </source>
</evidence>
<organism evidence="2 3">
    <name type="scientific">Leucosporidium creatinivorum</name>
    <dbReference type="NCBI Taxonomy" id="106004"/>
    <lineage>
        <taxon>Eukaryota</taxon>
        <taxon>Fungi</taxon>
        <taxon>Dikarya</taxon>
        <taxon>Basidiomycota</taxon>
        <taxon>Pucciniomycotina</taxon>
        <taxon>Microbotryomycetes</taxon>
        <taxon>Leucosporidiales</taxon>
        <taxon>Leucosporidium</taxon>
    </lineage>
</organism>
<dbReference type="InParanoid" id="A0A1Y2FVY9"/>
<feature type="transmembrane region" description="Helical" evidence="1">
    <location>
        <begin position="189"/>
        <end position="208"/>
    </location>
</feature>
<protein>
    <submittedName>
        <fullName evidence="2">Uncharacterized protein</fullName>
    </submittedName>
</protein>
<feature type="transmembrane region" description="Helical" evidence="1">
    <location>
        <begin position="32"/>
        <end position="55"/>
    </location>
</feature>
<dbReference type="OrthoDB" id="2528185at2759"/>
<evidence type="ECO:0000313" key="3">
    <source>
        <dbReference type="Proteomes" id="UP000193467"/>
    </source>
</evidence>
<sequence length="314" mass="34604">MFQIGLYGFLISHLINLRSAPTWTRSERWTHAVCYGVTLLNTAYTGLVCHDIWYYGTLPDRSYGAISDGAIPQSVEPIVLSSIAFVVQMTLAIMKRPCYRYLYRALIGCTAIVTFLAAVAVVATLVRWHYGNSSDWAPGVSLRASLIVWMWGSCSIDITITIVYLIQLRRTLRGRNHNSDSVVLIVGRLTVRSAAYTAFFAALVAIMAQLYCDSWTLFDVSYAFCMPLGSLYTLSLFTTLTIPDVVERELGAHVAQIPSSHPSALLTLNSSGYASTGPAGSRIGGYEVERDTDRESEKAFEWARSPGVKAEGLV</sequence>
<dbReference type="Proteomes" id="UP000193467">
    <property type="component" value="Unassembled WGS sequence"/>
</dbReference>
<feature type="transmembrane region" description="Helical" evidence="1">
    <location>
        <begin position="220"/>
        <end position="242"/>
    </location>
</feature>
<dbReference type="AlphaFoldDB" id="A0A1Y2FVY9"/>
<keyword evidence="3" id="KW-1185">Reference proteome</keyword>
<feature type="transmembrane region" description="Helical" evidence="1">
    <location>
        <begin position="75"/>
        <end position="94"/>
    </location>
</feature>
<keyword evidence="1" id="KW-0472">Membrane</keyword>
<reference evidence="2 3" key="1">
    <citation type="submission" date="2016-07" db="EMBL/GenBank/DDBJ databases">
        <title>Pervasive Adenine N6-methylation of Active Genes in Fungi.</title>
        <authorList>
            <consortium name="DOE Joint Genome Institute"/>
            <person name="Mondo S.J."/>
            <person name="Dannebaum R.O."/>
            <person name="Kuo R.C."/>
            <person name="Labutti K."/>
            <person name="Haridas S."/>
            <person name="Kuo A."/>
            <person name="Salamov A."/>
            <person name="Ahrendt S.R."/>
            <person name="Lipzen A."/>
            <person name="Sullivan W."/>
            <person name="Andreopoulos W.B."/>
            <person name="Clum A."/>
            <person name="Lindquist E."/>
            <person name="Daum C."/>
            <person name="Ramamoorthy G.K."/>
            <person name="Gryganskyi A."/>
            <person name="Culley D."/>
            <person name="Magnuson J.K."/>
            <person name="James T.Y."/>
            <person name="O'Malley M.A."/>
            <person name="Stajich J.E."/>
            <person name="Spatafora J.W."/>
            <person name="Visel A."/>
            <person name="Grigoriev I.V."/>
        </authorList>
    </citation>
    <scope>NUCLEOTIDE SEQUENCE [LARGE SCALE GENOMIC DNA]</scope>
    <source>
        <strain evidence="2 3">62-1032</strain>
    </source>
</reference>
<name>A0A1Y2FVY9_9BASI</name>
<keyword evidence="1" id="KW-1133">Transmembrane helix</keyword>
<feature type="transmembrane region" description="Helical" evidence="1">
    <location>
        <begin position="101"/>
        <end position="126"/>
    </location>
</feature>
<keyword evidence="1" id="KW-0812">Transmembrane</keyword>
<gene>
    <name evidence="2" type="ORF">BCR35DRAFT_330368</name>
</gene>
<feature type="transmembrane region" description="Helical" evidence="1">
    <location>
        <begin position="146"/>
        <end position="168"/>
    </location>
</feature>
<evidence type="ECO:0000313" key="2">
    <source>
        <dbReference type="EMBL" id="ORY88162.1"/>
    </source>
</evidence>
<proteinExistence type="predicted"/>
<dbReference type="EMBL" id="MCGR01000012">
    <property type="protein sequence ID" value="ORY88162.1"/>
    <property type="molecule type" value="Genomic_DNA"/>
</dbReference>
<accession>A0A1Y2FVY9</accession>